<organism evidence="2 3">
    <name type="scientific">Clostridium acetobutylicum (strain ATCC 824 / DSM 792 / JCM 1419 / IAM 19013 / LMG 5710 / NBRC 13948 / NRRL B-527 / VKM B-1787 / 2291 / W)</name>
    <dbReference type="NCBI Taxonomy" id="272562"/>
    <lineage>
        <taxon>Bacteria</taxon>
        <taxon>Bacillati</taxon>
        <taxon>Bacillota</taxon>
        <taxon>Clostridia</taxon>
        <taxon>Eubacteriales</taxon>
        <taxon>Clostridiaceae</taxon>
        <taxon>Clostridium</taxon>
    </lineage>
</organism>
<feature type="domain" description="Two component regulator three Y" evidence="1">
    <location>
        <begin position="28"/>
        <end position="75"/>
    </location>
</feature>
<evidence type="ECO:0000313" key="2">
    <source>
        <dbReference type="EMBL" id="AAK80625.1"/>
    </source>
</evidence>
<dbReference type="KEGG" id="cac:CA_C2678"/>
<evidence type="ECO:0000259" key="1">
    <source>
        <dbReference type="Pfam" id="PF07495"/>
    </source>
</evidence>
<reference evidence="2 3" key="1">
    <citation type="journal article" date="2001" name="J. Bacteriol.">
        <title>Genome sequence and comparative analysis of the solvent-producing bacterium Clostridium acetobutylicum.</title>
        <authorList>
            <person name="Nolling J."/>
            <person name="Breton G."/>
            <person name="Omelchenko M.V."/>
            <person name="Makarova K.S."/>
            <person name="Zeng Q."/>
            <person name="Gibson R."/>
            <person name="Lee H.M."/>
            <person name="Dubois J."/>
            <person name="Qiu D."/>
            <person name="Hitti J."/>
            <person name="Wolf Y.I."/>
            <person name="Tatusov R.L."/>
            <person name="Sabathe F."/>
            <person name="Doucette-Stamm L."/>
            <person name="Soucaille P."/>
            <person name="Daly M.J."/>
            <person name="Bennett G.N."/>
            <person name="Koonin E.V."/>
            <person name="Smith D.R."/>
        </authorList>
    </citation>
    <scope>NUCLEOTIDE SEQUENCE [LARGE SCALE GENOMIC DNA]</scope>
    <source>
        <strain evidence="3">ATCC 824 / DSM 792 / JCM 1419 / LMG 5710 / VKM B-1787</strain>
    </source>
</reference>
<dbReference type="GeneID" id="44999169"/>
<protein>
    <recommendedName>
        <fullName evidence="1">Two component regulator three Y domain-containing protein</fullName>
    </recommendedName>
</protein>
<dbReference type="NCBIfam" id="NF010681">
    <property type="entry name" value="PRK14081.1"/>
    <property type="match status" value="1"/>
</dbReference>
<dbReference type="Proteomes" id="UP000000814">
    <property type="component" value="Chromosome"/>
</dbReference>
<feature type="domain" description="Two component regulator three Y" evidence="1">
    <location>
        <begin position="411"/>
        <end position="475"/>
    </location>
</feature>
<dbReference type="PATRIC" id="fig|272562.8.peg.2869"/>
<name>Q97FQ0_CLOAB</name>
<feature type="domain" description="Two component regulator three Y" evidence="1">
    <location>
        <begin position="315"/>
        <end position="377"/>
    </location>
</feature>
<dbReference type="AlphaFoldDB" id="Q97FQ0"/>
<dbReference type="STRING" id="272562.CA_C2678"/>
<feature type="domain" description="Two component regulator three Y" evidence="1">
    <location>
        <begin position="218"/>
        <end position="284"/>
    </location>
</feature>
<dbReference type="Pfam" id="PF07495">
    <property type="entry name" value="Y_Y_Y"/>
    <property type="match status" value="6"/>
</dbReference>
<evidence type="ECO:0000313" key="3">
    <source>
        <dbReference type="Proteomes" id="UP000000814"/>
    </source>
</evidence>
<keyword evidence="3" id="KW-1185">Reference proteome</keyword>
<dbReference type="InterPro" id="IPR011123">
    <property type="entry name" value="Y_Y_Y"/>
</dbReference>
<dbReference type="PIR" id="F97229">
    <property type="entry name" value="F97229"/>
</dbReference>
<dbReference type="OrthoDB" id="1925648at2"/>
<gene>
    <name evidence="2" type="ordered locus">CA_C2678</name>
</gene>
<sequence>MSDFYIEFDKESPQNKEQEIRICVHGNTEGEFLYKFIEGFRGKWSIVQDFSKENEISWIPKKEGIYTIMVQISKDINGPFEFVLREDYVIGDKYKNIIKALIIDKKSLVVGEKINARVDAVTSENILYRYCIKNDFETKILRDYSCKNDISWTATAPGKYTLMAECKNSNSINEFDSKKEVSYEVKVINKVQIRDFKCLNDELFCDSEITLEVDAVHEDNRMILYKFMKMDKDGNIKCLQDYSTKKILSYIEKGYGEFRILCFVKDMYSQNKFDDRAVISYTVKKYRDVKIKSFTTDLSSPQLLDTDVQLKALASGGKRLVYRYIIEGKDIEDSGYVYESVYNWKEKIAGDYIITLMVKDESSKEKYEDIKKINFVIDEIRRPAVKIKDIIVDGDREIIKGEALKLKVKADGGFELRYGFDVEKSGIKVQEISYGNLCSAKFKFNVPGTYKINAYVKDKYSEKKYDAHEEVFIEVFDYMPACIDYVLINNNNYYMVGNDIEVDTILKNTQNMVIRYILKVDKRVIQDTGYIESKKYKFIPKCTGKYEIDVLAKNKKSIEVYDDKKIVSVFVHDVMPITDTKILCDKGKPELNETVTFKVKCDGGKDVLYEFYLMENGEWKLMQKYSRKSFYSFMLFNEGKYKVLALCKSQFNMASYEDYDIMELEV</sequence>
<feature type="domain" description="Two component regulator three Y" evidence="1">
    <location>
        <begin position="120"/>
        <end position="186"/>
    </location>
</feature>
<dbReference type="eggNOG" id="COG0860">
    <property type="taxonomic scope" value="Bacteria"/>
</dbReference>
<accession>Q97FQ0</accession>
<dbReference type="HOGENOM" id="CLU_411448_0_0_9"/>
<dbReference type="EMBL" id="AE001437">
    <property type="protein sequence ID" value="AAK80625.1"/>
    <property type="molecule type" value="Genomic_DNA"/>
</dbReference>
<feature type="domain" description="Two component regulator three Y" evidence="1">
    <location>
        <begin position="508"/>
        <end position="571"/>
    </location>
</feature>
<proteinExistence type="predicted"/>
<dbReference type="RefSeq" id="WP_010965966.1">
    <property type="nucleotide sequence ID" value="NC_003030.1"/>
</dbReference>